<keyword evidence="2" id="KW-0675">Receptor</keyword>
<dbReference type="PANTHER" id="PTHR43383:SF2">
    <property type="entry name" value="AMIDOHYDROLASE 2 FAMILY PROTEIN"/>
    <property type="match status" value="1"/>
</dbReference>
<evidence type="ECO:0000259" key="1">
    <source>
        <dbReference type="Pfam" id="PF07727"/>
    </source>
</evidence>
<proteinExistence type="predicted"/>
<sequence>MKQNNPDVCGCTKHPIENYVAYGKLSYLYNAFFTNLDSVKVLDSIQEALKSQVVEEEIRALESKNTWTLVKLPLGKIPIGCKWIFLVKCKADGSVERFKAKLVAIGFTQSYEIDYQETFAPVAKLNTVRNWPLYQLDIKNAFLNRDFEEEVYMTISSGLENKSNNNLFCKLKKSFYGLKQSPRAWFERFTKTMIANGYQQCQADHTLFVKSRIGGKKVILIVYVDDIILTGDDFEKIMNLKKKIVGNRI</sequence>
<accession>A0A5B6W892</accession>
<organism evidence="2 3">
    <name type="scientific">Gossypium australe</name>
    <dbReference type="NCBI Taxonomy" id="47621"/>
    <lineage>
        <taxon>Eukaryota</taxon>
        <taxon>Viridiplantae</taxon>
        <taxon>Streptophyta</taxon>
        <taxon>Embryophyta</taxon>
        <taxon>Tracheophyta</taxon>
        <taxon>Spermatophyta</taxon>
        <taxon>Magnoliopsida</taxon>
        <taxon>eudicotyledons</taxon>
        <taxon>Gunneridae</taxon>
        <taxon>Pentapetalae</taxon>
        <taxon>rosids</taxon>
        <taxon>malvids</taxon>
        <taxon>Malvales</taxon>
        <taxon>Malvaceae</taxon>
        <taxon>Malvoideae</taxon>
        <taxon>Gossypium</taxon>
    </lineage>
</organism>
<dbReference type="OrthoDB" id="7473114at2759"/>
<keyword evidence="2" id="KW-0808">Transferase</keyword>
<dbReference type="PANTHER" id="PTHR43383">
    <property type="entry name" value="NODULIN 6"/>
    <property type="match status" value="1"/>
</dbReference>
<keyword evidence="2" id="KW-0418">Kinase</keyword>
<dbReference type="AlphaFoldDB" id="A0A5B6W892"/>
<protein>
    <submittedName>
        <fullName evidence="2">Cysteine-rich RLK RECEPTOR-like protein kinase</fullName>
    </submittedName>
</protein>
<feature type="domain" description="Reverse transcriptase Ty1/copia-type" evidence="1">
    <location>
        <begin position="65"/>
        <end position="244"/>
    </location>
</feature>
<keyword evidence="3" id="KW-1185">Reference proteome</keyword>
<evidence type="ECO:0000313" key="3">
    <source>
        <dbReference type="Proteomes" id="UP000325315"/>
    </source>
</evidence>
<dbReference type="EMBL" id="SMMG02000004">
    <property type="protein sequence ID" value="KAA3477405.1"/>
    <property type="molecule type" value="Genomic_DNA"/>
</dbReference>
<dbReference type="InterPro" id="IPR043502">
    <property type="entry name" value="DNA/RNA_pol_sf"/>
</dbReference>
<dbReference type="Pfam" id="PF07727">
    <property type="entry name" value="RVT_2"/>
    <property type="match status" value="1"/>
</dbReference>
<dbReference type="InterPro" id="IPR013103">
    <property type="entry name" value="RVT_2"/>
</dbReference>
<evidence type="ECO:0000313" key="2">
    <source>
        <dbReference type="EMBL" id="KAA3477405.1"/>
    </source>
</evidence>
<name>A0A5B6W892_9ROSI</name>
<comment type="caution">
    <text evidence="2">The sequence shown here is derived from an EMBL/GenBank/DDBJ whole genome shotgun (WGS) entry which is preliminary data.</text>
</comment>
<dbReference type="SUPFAM" id="SSF56672">
    <property type="entry name" value="DNA/RNA polymerases"/>
    <property type="match status" value="1"/>
</dbReference>
<dbReference type="Proteomes" id="UP000325315">
    <property type="component" value="Unassembled WGS sequence"/>
</dbReference>
<dbReference type="GO" id="GO:0016301">
    <property type="term" value="F:kinase activity"/>
    <property type="evidence" value="ECO:0007669"/>
    <property type="project" value="UniProtKB-KW"/>
</dbReference>
<reference evidence="3" key="1">
    <citation type="journal article" date="2019" name="Plant Biotechnol. J.">
        <title>Genome sequencing of the Australian wild diploid species Gossypium australe highlights disease resistance and delayed gland morphogenesis.</title>
        <authorList>
            <person name="Cai Y."/>
            <person name="Cai X."/>
            <person name="Wang Q."/>
            <person name="Wang P."/>
            <person name="Zhang Y."/>
            <person name="Cai C."/>
            <person name="Xu Y."/>
            <person name="Wang K."/>
            <person name="Zhou Z."/>
            <person name="Wang C."/>
            <person name="Geng S."/>
            <person name="Li B."/>
            <person name="Dong Q."/>
            <person name="Hou Y."/>
            <person name="Wang H."/>
            <person name="Ai P."/>
            <person name="Liu Z."/>
            <person name="Yi F."/>
            <person name="Sun M."/>
            <person name="An G."/>
            <person name="Cheng J."/>
            <person name="Zhang Y."/>
            <person name="Shi Q."/>
            <person name="Xie Y."/>
            <person name="Shi X."/>
            <person name="Chang Y."/>
            <person name="Huang F."/>
            <person name="Chen Y."/>
            <person name="Hong S."/>
            <person name="Mi L."/>
            <person name="Sun Q."/>
            <person name="Zhang L."/>
            <person name="Zhou B."/>
            <person name="Peng R."/>
            <person name="Zhang X."/>
            <person name="Liu F."/>
        </authorList>
    </citation>
    <scope>NUCLEOTIDE SEQUENCE [LARGE SCALE GENOMIC DNA]</scope>
    <source>
        <strain evidence="3">cv. PA1801</strain>
    </source>
</reference>
<gene>
    <name evidence="2" type="ORF">EPI10_011293</name>
</gene>